<accession>A0A918Z1L7</accession>
<dbReference type="EMBL" id="BNAT01000019">
    <property type="protein sequence ID" value="GHE33803.1"/>
    <property type="molecule type" value="Genomic_DNA"/>
</dbReference>
<evidence type="ECO:0000313" key="2">
    <source>
        <dbReference type="EMBL" id="GHE33803.1"/>
    </source>
</evidence>
<sequence length="164" mass="17698">MTNTDKPTHPPRPVPYVMDGEQAELLARLSGRYADVLPEVRDRAPEASVPVLLHAVHAHQARRLIESAPRWQKTTGRVVELEDRAEDVAAALALLRVARADLDGLEGALLLAARSISTNTGKPLLTFKKIAAALDVESEQAAQGRYRRKVGRPNAASSGVDGTP</sequence>
<organism evidence="2 3">
    <name type="scientific">Streptomyces capitiformicae</name>
    <dbReference type="NCBI Taxonomy" id="2014920"/>
    <lineage>
        <taxon>Bacteria</taxon>
        <taxon>Bacillati</taxon>
        <taxon>Actinomycetota</taxon>
        <taxon>Actinomycetes</taxon>
        <taxon>Kitasatosporales</taxon>
        <taxon>Streptomycetaceae</taxon>
        <taxon>Streptomyces</taxon>
    </lineage>
</organism>
<gene>
    <name evidence="2" type="ORF">GCM10017771_51010</name>
</gene>
<dbReference type="RefSeq" id="WP_189784781.1">
    <property type="nucleotide sequence ID" value="NZ_BNAT01000019.1"/>
</dbReference>
<proteinExistence type="predicted"/>
<name>A0A918Z1L7_9ACTN</name>
<reference evidence="2" key="1">
    <citation type="journal article" date="2014" name="Int. J. Syst. Evol. Microbiol.">
        <title>Complete genome sequence of Corynebacterium casei LMG S-19264T (=DSM 44701T), isolated from a smear-ripened cheese.</title>
        <authorList>
            <consortium name="US DOE Joint Genome Institute (JGI-PGF)"/>
            <person name="Walter F."/>
            <person name="Albersmeier A."/>
            <person name="Kalinowski J."/>
            <person name="Ruckert C."/>
        </authorList>
    </citation>
    <scope>NUCLEOTIDE SEQUENCE</scope>
    <source>
        <strain evidence="2">CGMCC 4.7403</strain>
    </source>
</reference>
<evidence type="ECO:0000256" key="1">
    <source>
        <dbReference type="SAM" id="MobiDB-lite"/>
    </source>
</evidence>
<evidence type="ECO:0000313" key="3">
    <source>
        <dbReference type="Proteomes" id="UP000603227"/>
    </source>
</evidence>
<comment type="caution">
    <text evidence="2">The sequence shown here is derived from an EMBL/GenBank/DDBJ whole genome shotgun (WGS) entry which is preliminary data.</text>
</comment>
<dbReference type="Proteomes" id="UP000603227">
    <property type="component" value="Unassembled WGS sequence"/>
</dbReference>
<protein>
    <submittedName>
        <fullName evidence="2">Uncharacterized protein</fullName>
    </submittedName>
</protein>
<dbReference type="AlphaFoldDB" id="A0A918Z1L7"/>
<reference evidence="2" key="2">
    <citation type="submission" date="2020-09" db="EMBL/GenBank/DDBJ databases">
        <authorList>
            <person name="Sun Q."/>
            <person name="Zhou Y."/>
        </authorList>
    </citation>
    <scope>NUCLEOTIDE SEQUENCE</scope>
    <source>
        <strain evidence="2">CGMCC 4.7403</strain>
    </source>
</reference>
<feature type="region of interest" description="Disordered" evidence="1">
    <location>
        <begin position="141"/>
        <end position="164"/>
    </location>
</feature>
<keyword evidence="3" id="KW-1185">Reference proteome</keyword>